<gene>
    <name evidence="12" type="ORF">LTRI10_LOCUS5482</name>
</gene>
<dbReference type="Gene3D" id="1.10.10.10">
    <property type="entry name" value="Winged helix-like DNA-binding domain superfamily/Winged helix DNA-binding domain"/>
    <property type="match status" value="2"/>
</dbReference>
<keyword evidence="5 9" id="KW-0238">DNA-binding</keyword>
<evidence type="ECO:0000256" key="8">
    <source>
        <dbReference type="ARBA" id="ARBA00023306"/>
    </source>
</evidence>
<evidence type="ECO:0000256" key="9">
    <source>
        <dbReference type="RuleBase" id="RU003796"/>
    </source>
</evidence>
<evidence type="ECO:0000256" key="6">
    <source>
        <dbReference type="ARBA" id="ARBA00023163"/>
    </source>
</evidence>
<evidence type="ECO:0000256" key="2">
    <source>
        <dbReference type="ARBA" id="ARBA00010940"/>
    </source>
</evidence>
<keyword evidence="3" id="KW-0678">Repressor</keyword>
<dbReference type="PANTHER" id="PTHR12081">
    <property type="entry name" value="TRANSCRIPTION FACTOR E2F"/>
    <property type="match status" value="1"/>
</dbReference>
<dbReference type="InterPro" id="IPR003316">
    <property type="entry name" value="E2F_WHTH_DNA-bd_dom"/>
</dbReference>
<sequence>METSAADPSIYREPDPTCGGGGGNGNGNGGRTFYCRKEKSLGVLCTNFLNLYSTQGLDSIGLDDASSKLGVERRRIYDVVNILESVGVVARKQKNQYSWRGFAAIPHALECLKQEALMENFSAASCLNSAKALKENEVGPSSNVPTDGQENNSAASVSAGNDNKREKSLWLLTQNFVKLFLCSDEDLITLDTAATTLLGDALSSTAMRTKVRRLYDIANVLASMNLIEKTHHPESRRPAFRWVGWRGNNVALDPVKFQATKRTFGTEITNFSSKKNRLGCIDQNHVIAPVLKISQDSQNKIHGSNLKPKTEEGKSKSFVFGPFSPAVTDKGVSCTGNTSMTKIQDVETLASTCYPQYCNEALGELFGHYVEAWKSWYAGASRSRKDPRRLMTEAFP</sequence>
<dbReference type="Pfam" id="PF02319">
    <property type="entry name" value="WHD_E2F_TDP"/>
    <property type="match status" value="2"/>
</dbReference>
<evidence type="ECO:0000256" key="4">
    <source>
        <dbReference type="ARBA" id="ARBA00023015"/>
    </source>
</evidence>
<feature type="region of interest" description="Disordered" evidence="10">
    <location>
        <begin position="137"/>
        <end position="160"/>
    </location>
</feature>
<evidence type="ECO:0000256" key="5">
    <source>
        <dbReference type="ARBA" id="ARBA00023125"/>
    </source>
</evidence>
<comment type="subcellular location">
    <subcellularLocation>
        <location evidence="1 9">Nucleus</location>
    </subcellularLocation>
</comment>
<evidence type="ECO:0000313" key="13">
    <source>
        <dbReference type="Proteomes" id="UP001497516"/>
    </source>
</evidence>
<keyword evidence="7 9" id="KW-0539">Nucleus</keyword>
<feature type="domain" description="E2F/DP family winged-helix DNA-binding" evidence="11">
    <location>
        <begin position="164"/>
        <end position="244"/>
    </location>
</feature>
<feature type="domain" description="E2F/DP family winged-helix DNA-binding" evidence="11">
    <location>
        <begin position="36"/>
        <end position="101"/>
    </location>
</feature>
<dbReference type="FunFam" id="1.10.10.10:FF:000295">
    <property type="entry name" value="E2F transcription factor-like E2FE"/>
    <property type="match status" value="1"/>
</dbReference>
<name>A0AAV2CNJ9_9ROSI</name>
<dbReference type="Proteomes" id="UP001497516">
    <property type="component" value="Chromosome 1"/>
</dbReference>
<evidence type="ECO:0000256" key="7">
    <source>
        <dbReference type="ARBA" id="ARBA00023242"/>
    </source>
</evidence>
<accession>A0AAV2CNJ9</accession>
<feature type="compositionally biased region" description="Polar residues" evidence="10">
    <location>
        <begin position="139"/>
        <end position="160"/>
    </location>
</feature>
<evidence type="ECO:0000256" key="3">
    <source>
        <dbReference type="ARBA" id="ARBA00022491"/>
    </source>
</evidence>
<dbReference type="GO" id="GO:0090575">
    <property type="term" value="C:RNA polymerase II transcription regulator complex"/>
    <property type="evidence" value="ECO:0007669"/>
    <property type="project" value="TreeGrafter"/>
</dbReference>
<comment type="similarity">
    <text evidence="2 9">Belongs to the E2F/DP family.</text>
</comment>
<dbReference type="InterPro" id="IPR036390">
    <property type="entry name" value="WH_DNA-bd_sf"/>
</dbReference>
<dbReference type="EMBL" id="OZ034813">
    <property type="protein sequence ID" value="CAL1357885.1"/>
    <property type="molecule type" value="Genomic_DNA"/>
</dbReference>
<keyword evidence="13" id="KW-1185">Reference proteome</keyword>
<keyword evidence="8" id="KW-0131">Cell cycle</keyword>
<evidence type="ECO:0000313" key="12">
    <source>
        <dbReference type="EMBL" id="CAL1357885.1"/>
    </source>
</evidence>
<dbReference type="FunFam" id="1.10.10.10:FF:000073">
    <property type="entry name" value="E2F transcription factor 8"/>
    <property type="match status" value="1"/>
</dbReference>
<protein>
    <recommendedName>
        <fullName evidence="11">E2F/DP family winged-helix DNA-binding domain-containing protein</fullName>
    </recommendedName>
</protein>
<feature type="region of interest" description="Disordered" evidence="10">
    <location>
        <begin position="1"/>
        <end position="23"/>
    </location>
</feature>
<evidence type="ECO:0000256" key="1">
    <source>
        <dbReference type="ARBA" id="ARBA00004123"/>
    </source>
</evidence>
<dbReference type="PANTHER" id="PTHR12081:SF7">
    <property type="entry name" value="TRANSCRIPTION FACTOR EFL-3"/>
    <property type="match status" value="1"/>
</dbReference>
<proteinExistence type="inferred from homology"/>
<dbReference type="InterPro" id="IPR015633">
    <property type="entry name" value="E2F"/>
</dbReference>
<dbReference type="AlphaFoldDB" id="A0AAV2CNJ9"/>
<reference evidence="12 13" key="1">
    <citation type="submission" date="2024-04" db="EMBL/GenBank/DDBJ databases">
        <authorList>
            <person name="Fracassetti M."/>
        </authorList>
    </citation>
    <scope>NUCLEOTIDE SEQUENCE [LARGE SCALE GENOMIC DNA]</scope>
</reference>
<dbReference type="SMART" id="SM01372">
    <property type="entry name" value="E2F_TDP"/>
    <property type="match status" value="2"/>
</dbReference>
<dbReference type="GO" id="GO:0000981">
    <property type="term" value="F:DNA-binding transcription factor activity, RNA polymerase II-specific"/>
    <property type="evidence" value="ECO:0007669"/>
    <property type="project" value="TreeGrafter"/>
</dbReference>
<keyword evidence="4 9" id="KW-0805">Transcription regulation</keyword>
<keyword evidence="6 9" id="KW-0804">Transcription</keyword>
<evidence type="ECO:0000256" key="10">
    <source>
        <dbReference type="SAM" id="MobiDB-lite"/>
    </source>
</evidence>
<dbReference type="GO" id="GO:0000978">
    <property type="term" value="F:RNA polymerase II cis-regulatory region sequence-specific DNA binding"/>
    <property type="evidence" value="ECO:0007669"/>
    <property type="project" value="InterPro"/>
</dbReference>
<dbReference type="InterPro" id="IPR036388">
    <property type="entry name" value="WH-like_DNA-bd_sf"/>
</dbReference>
<organism evidence="12 13">
    <name type="scientific">Linum trigynum</name>
    <dbReference type="NCBI Taxonomy" id="586398"/>
    <lineage>
        <taxon>Eukaryota</taxon>
        <taxon>Viridiplantae</taxon>
        <taxon>Streptophyta</taxon>
        <taxon>Embryophyta</taxon>
        <taxon>Tracheophyta</taxon>
        <taxon>Spermatophyta</taxon>
        <taxon>Magnoliopsida</taxon>
        <taxon>eudicotyledons</taxon>
        <taxon>Gunneridae</taxon>
        <taxon>Pentapetalae</taxon>
        <taxon>rosids</taxon>
        <taxon>fabids</taxon>
        <taxon>Malpighiales</taxon>
        <taxon>Linaceae</taxon>
        <taxon>Linum</taxon>
    </lineage>
</organism>
<evidence type="ECO:0000259" key="11">
    <source>
        <dbReference type="SMART" id="SM01372"/>
    </source>
</evidence>
<dbReference type="SUPFAM" id="SSF46785">
    <property type="entry name" value="Winged helix' DNA-binding domain"/>
    <property type="match status" value="2"/>
</dbReference>